<dbReference type="InterPro" id="IPR051816">
    <property type="entry name" value="Glycosyl_Hydrolase_31"/>
</dbReference>
<accession>A0ABV1RGB3</accession>
<evidence type="ECO:0000259" key="6">
    <source>
        <dbReference type="Pfam" id="PF17137"/>
    </source>
</evidence>
<dbReference type="RefSeq" id="WP_350401528.1">
    <property type="nucleotide sequence ID" value="NZ_JBELOE010000183.1"/>
</dbReference>
<dbReference type="InterPro" id="IPR011013">
    <property type="entry name" value="Gal_mutarotase_sf_dom"/>
</dbReference>
<dbReference type="InterPro" id="IPR017853">
    <property type="entry name" value="GH"/>
</dbReference>
<feature type="domain" description="DUF5110" evidence="6">
    <location>
        <begin position="669"/>
        <end position="745"/>
    </location>
</feature>
<keyword evidence="3" id="KW-0732">Signal</keyword>
<dbReference type="CDD" id="cd14752">
    <property type="entry name" value="GH31_N"/>
    <property type="match status" value="1"/>
</dbReference>
<dbReference type="Pfam" id="PF13802">
    <property type="entry name" value="Gal_mutarotas_2"/>
    <property type="match status" value="1"/>
</dbReference>
<keyword evidence="9" id="KW-1185">Reference proteome</keyword>
<comment type="similarity">
    <text evidence="1 2">Belongs to the glycosyl hydrolase 31 family.</text>
</comment>
<dbReference type="SUPFAM" id="SSF51445">
    <property type="entry name" value="(Trans)glycosidases"/>
    <property type="match status" value="1"/>
</dbReference>
<evidence type="ECO:0000256" key="2">
    <source>
        <dbReference type="RuleBase" id="RU361185"/>
    </source>
</evidence>
<dbReference type="InterPro" id="IPR000322">
    <property type="entry name" value="Glyco_hydro_31_TIM"/>
</dbReference>
<evidence type="ECO:0000313" key="9">
    <source>
        <dbReference type="Proteomes" id="UP001467690"/>
    </source>
</evidence>
<dbReference type="Pfam" id="PF21365">
    <property type="entry name" value="Glyco_hydro_31_3rd"/>
    <property type="match status" value="1"/>
</dbReference>
<dbReference type="InterPro" id="IPR025887">
    <property type="entry name" value="Glyco_hydro_31_N_dom"/>
</dbReference>
<comment type="caution">
    <text evidence="8">The sequence shown here is derived from an EMBL/GenBank/DDBJ whole genome shotgun (WGS) entry which is preliminary data.</text>
</comment>
<evidence type="ECO:0000259" key="4">
    <source>
        <dbReference type="Pfam" id="PF01055"/>
    </source>
</evidence>
<name>A0ABV1RGB3_9ALTE</name>
<dbReference type="Gene3D" id="2.60.40.1180">
    <property type="entry name" value="Golgi alpha-mannosidase II"/>
    <property type="match status" value="2"/>
</dbReference>
<dbReference type="Proteomes" id="UP001467690">
    <property type="component" value="Unassembled WGS sequence"/>
</dbReference>
<sequence length="790" mass="90685">MRFLILLSLVFCTLSAQCKEYLQHIVNDQGLTVVTDEGQFQLSFINPSVVEVVWLAPSADKPSFSLPDNLQKSPALLTETDNELLYKTADFNVRIQKSPFQLQYFYQDNLLVEEQNGFSAQENNFLLSFKLTDDEKLLGAGERVLGMDRRGHRLPLYNRAHYGYTTESEQMNYSLPAVLSSQKYILVYDNAAKGWIDLGKTDKNTLQFEAVGGRQAYYVVAGSTYPDIVKNYVAVTGTQPMLPRWSLGYLASRFGYHTQAEAEKTVSLFSKLDFPLDAIIFDLYWFGKDVQGHMGNLQWDLTAFPKPVEMINNFKQQGINTVLITEPFILTTSKRWQEAVDNNVLATNKQNQPYTFDFYFGNTGLIDVFDKNAEHWFWQIYKDLMKQGVAGWWGDLGEPEVHPADIRHARGSGDEVHNAYGHQWAKMLYQNQINDFPNKRPFILMRSGFAGSQRYGMIPWTGDVSRSWGGLKPQVELSLQMSIMGLAYTHSDLGGFAGDNWDPELYLRWLQYGVFQPIYRPHAQENVAPEPVFHSKKVQDIARRFVHLRYQLMPYNYTLMHENSTTGMPLMRPLFFAEQNAEQYLDVKDTYLWGDAFLVSPITEPDIRYKNVPVPAGVWFDYWSERKIQGGETQSIPVDIESIPLLVKAGSFVPMVEVVNNAANYSSDQLTLHYYHDSSVKTASGYLYEDDGQNRLALQQGNYEKLNFSAQSDKRKLLLSVRPEFGSAQYQAQTKARQLTLTVHNITHLPTRVLLNGEEMKPKQMLFHPETRLLQLIFTQRNNQQIEITF</sequence>
<gene>
    <name evidence="8" type="ORF">ABS311_08785</name>
</gene>
<dbReference type="Gene3D" id="3.20.20.80">
    <property type="entry name" value="Glycosidases"/>
    <property type="match status" value="1"/>
</dbReference>
<dbReference type="PANTHER" id="PTHR43863:SF2">
    <property type="entry name" value="MALTASE-GLUCOAMYLASE"/>
    <property type="match status" value="1"/>
</dbReference>
<dbReference type="EMBL" id="JBELOE010000183">
    <property type="protein sequence ID" value="MER2491978.1"/>
    <property type="molecule type" value="Genomic_DNA"/>
</dbReference>
<organism evidence="8 9">
    <name type="scientific">Catenovulum sediminis</name>
    <dbReference type="NCBI Taxonomy" id="1740262"/>
    <lineage>
        <taxon>Bacteria</taxon>
        <taxon>Pseudomonadati</taxon>
        <taxon>Pseudomonadota</taxon>
        <taxon>Gammaproteobacteria</taxon>
        <taxon>Alteromonadales</taxon>
        <taxon>Alteromonadaceae</taxon>
        <taxon>Catenovulum</taxon>
    </lineage>
</organism>
<feature type="chain" id="PRO_5046435820" evidence="3">
    <location>
        <begin position="19"/>
        <end position="790"/>
    </location>
</feature>
<dbReference type="Gene3D" id="2.60.40.1760">
    <property type="entry name" value="glycosyl hydrolase (family 31)"/>
    <property type="match status" value="1"/>
</dbReference>
<feature type="domain" description="Glycoside hydrolase family 31 TIM barrel" evidence="4">
    <location>
        <begin position="240"/>
        <end position="559"/>
    </location>
</feature>
<dbReference type="InterPro" id="IPR033403">
    <property type="entry name" value="DUF5110"/>
</dbReference>
<evidence type="ECO:0000256" key="1">
    <source>
        <dbReference type="ARBA" id="ARBA00007806"/>
    </source>
</evidence>
<keyword evidence="2" id="KW-0326">Glycosidase</keyword>
<feature type="domain" description="Glycosyl hydrolase family 31 C-terminal" evidence="7">
    <location>
        <begin position="567"/>
        <end position="651"/>
    </location>
</feature>
<feature type="domain" description="Glycoside hydrolase family 31 N-terminal" evidence="5">
    <location>
        <begin position="40"/>
        <end position="197"/>
    </location>
</feature>
<dbReference type="InterPro" id="IPR013780">
    <property type="entry name" value="Glyco_hydro_b"/>
</dbReference>
<reference evidence="8 9" key="1">
    <citation type="submission" date="2024-06" db="EMBL/GenBank/DDBJ databases">
        <authorList>
            <person name="Chen R.Y."/>
        </authorList>
    </citation>
    <scope>NUCLEOTIDE SEQUENCE [LARGE SCALE GENOMIC DNA]</scope>
    <source>
        <strain evidence="8 9">D2</strain>
    </source>
</reference>
<dbReference type="InterPro" id="IPR048395">
    <property type="entry name" value="Glyco_hydro_31_C"/>
</dbReference>
<proteinExistence type="inferred from homology"/>
<keyword evidence="2" id="KW-0378">Hydrolase</keyword>
<evidence type="ECO:0000313" key="8">
    <source>
        <dbReference type="EMBL" id="MER2491978.1"/>
    </source>
</evidence>
<feature type="signal peptide" evidence="3">
    <location>
        <begin position="1"/>
        <end position="18"/>
    </location>
</feature>
<evidence type="ECO:0000259" key="7">
    <source>
        <dbReference type="Pfam" id="PF21365"/>
    </source>
</evidence>
<evidence type="ECO:0000256" key="3">
    <source>
        <dbReference type="SAM" id="SignalP"/>
    </source>
</evidence>
<evidence type="ECO:0000259" key="5">
    <source>
        <dbReference type="Pfam" id="PF13802"/>
    </source>
</evidence>
<dbReference type="Pfam" id="PF17137">
    <property type="entry name" value="DUF5110"/>
    <property type="match status" value="1"/>
</dbReference>
<dbReference type="PANTHER" id="PTHR43863">
    <property type="entry name" value="HYDROLASE, PUTATIVE (AFU_ORTHOLOGUE AFUA_1G03140)-RELATED"/>
    <property type="match status" value="1"/>
</dbReference>
<protein>
    <submittedName>
        <fullName evidence="8">TIM-barrel domain-containing protein</fullName>
    </submittedName>
</protein>
<dbReference type="SUPFAM" id="SSF74650">
    <property type="entry name" value="Galactose mutarotase-like"/>
    <property type="match status" value="1"/>
</dbReference>
<dbReference type="Pfam" id="PF01055">
    <property type="entry name" value="Glyco_hydro_31_2nd"/>
    <property type="match status" value="1"/>
</dbReference>
<dbReference type="SUPFAM" id="SSF51011">
    <property type="entry name" value="Glycosyl hydrolase domain"/>
    <property type="match status" value="1"/>
</dbReference>